<name>A0A0C6FPS4_9HYPH</name>
<reference evidence="3" key="2">
    <citation type="submission" date="2015-01" db="EMBL/GenBank/DDBJ databases">
        <title>Complete genome sequence of Methylobacterium aquaticum strain 22A.</title>
        <authorList>
            <person name="Tani A."/>
            <person name="Ogura Y."/>
            <person name="Hayashi T."/>
        </authorList>
    </citation>
    <scope>NUCLEOTIDE SEQUENCE [LARGE SCALE GENOMIC DNA]</scope>
    <source>
        <strain evidence="3">MA-22A</strain>
        <plasmid evidence="3">Plasmid pMaq22A_3p DNA</plasmid>
    </source>
</reference>
<dbReference type="OrthoDB" id="7999311at2"/>
<protein>
    <submittedName>
        <fullName evidence="2">Uncharacterized protein</fullName>
    </submittedName>
</protein>
<gene>
    <name evidence="2" type="ORF">Maq22A_3p50130</name>
</gene>
<geneLocation type="plasmid" evidence="3">
    <name>pMaq22A_3p DNA</name>
</geneLocation>
<proteinExistence type="predicted"/>
<reference evidence="2 3" key="1">
    <citation type="journal article" date="2015" name="Genome Announc.">
        <title>Complete Genome Sequence of Methylobacterium aquaticum Strain 22A, Isolated from Racomitrium japonicum Moss.</title>
        <authorList>
            <person name="Tani A."/>
            <person name="Ogura Y."/>
            <person name="Hayashi T."/>
            <person name="Kimbara K."/>
        </authorList>
    </citation>
    <scope>NUCLEOTIDE SEQUENCE [LARGE SCALE GENOMIC DNA]</scope>
    <source>
        <strain evidence="2 3">MA-22A</strain>
        <plasmid evidence="3">Plasmid pMaq22A_3p DNA</plasmid>
    </source>
</reference>
<accession>A0A0C6FPS4</accession>
<keyword evidence="2" id="KW-0614">Plasmid</keyword>
<evidence type="ECO:0000313" key="2">
    <source>
        <dbReference type="EMBL" id="BAQ50278.1"/>
    </source>
</evidence>
<dbReference type="RefSeq" id="WP_060851327.1">
    <property type="nucleotide sequence ID" value="NZ_AP014707.1"/>
</dbReference>
<dbReference type="EMBL" id="AP014707">
    <property type="protein sequence ID" value="BAQ50278.1"/>
    <property type="molecule type" value="Genomic_DNA"/>
</dbReference>
<dbReference type="Proteomes" id="UP000061432">
    <property type="component" value="Plasmid pMaq22A_3p"/>
</dbReference>
<evidence type="ECO:0000313" key="3">
    <source>
        <dbReference type="Proteomes" id="UP000061432"/>
    </source>
</evidence>
<sequence>MIFGPPLAQVREVAKRTVQAHFVGIAESDGTQPTLRAMYVLKLQEAKRVLADEPSLMIEQEAELRGLTPREMATVISNMAEQSRELEIARMKVNIQIEEAKNEAEVVEILESFGLALSMRVER</sequence>
<dbReference type="PATRIC" id="fig|270351.10.peg.7465"/>
<dbReference type="KEGG" id="maqu:Maq22A_3p50130"/>
<keyword evidence="1" id="KW-0175">Coiled coil</keyword>
<feature type="coiled-coil region" evidence="1">
    <location>
        <begin position="83"/>
        <end position="110"/>
    </location>
</feature>
<organism evidence="2 3">
    <name type="scientific">Methylobacterium aquaticum</name>
    <dbReference type="NCBI Taxonomy" id="270351"/>
    <lineage>
        <taxon>Bacteria</taxon>
        <taxon>Pseudomonadati</taxon>
        <taxon>Pseudomonadota</taxon>
        <taxon>Alphaproteobacteria</taxon>
        <taxon>Hyphomicrobiales</taxon>
        <taxon>Methylobacteriaceae</taxon>
        <taxon>Methylobacterium</taxon>
    </lineage>
</organism>
<evidence type="ECO:0000256" key="1">
    <source>
        <dbReference type="SAM" id="Coils"/>
    </source>
</evidence>
<dbReference type="AlphaFoldDB" id="A0A0C6FPS4"/>